<organism evidence="2 3">
    <name type="scientific">Ectocarpus siliculosus</name>
    <name type="common">Brown alga</name>
    <name type="synonym">Conferva siliculosa</name>
    <dbReference type="NCBI Taxonomy" id="2880"/>
    <lineage>
        <taxon>Eukaryota</taxon>
        <taxon>Sar</taxon>
        <taxon>Stramenopiles</taxon>
        <taxon>Ochrophyta</taxon>
        <taxon>PX clade</taxon>
        <taxon>Phaeophyceae</taxon>
        <taxon>Ectocarpales</taxon>
        <taxon>Ectocarpaceae</taxon>
        <taxon>Ectocarpus</taxon>
    </lineage>
</organism>
<keyword evidence="2" id="KW-0808">Transferase</keyword>
<dbReference type="EMBL" id="FN648463">
    <property type="protein sequence ID" value="CBJ31740.1"/>
    <property type="molecule type" value="Genomic_DNA"/>
</dbReference>
<dbReference type="Gene3D" id="3.40.640.10">
    <property type="entry name" value="Type I PLP-dependent aspartate aminotransferase-like (Major domain)"/>
    <property type="match status" value="1"/>
</dbReference>
<dbReference type="Gene3D" id="3.90.1150.10">
    <property type="entry name" value="Aspartate Aminotransferase, domain 1"/>
    <property type="match status" value="1"/>
</dbReference>
<dbReference type="SUPFAM" id="SSF53383">
    <property type="entry name" value="PLP-dependent transferases"/>
    <property type="match status" value="1"/>
</dbReference>
<dbReference type="AlphaFoldDB" id="D7FUT4"/>
<dbReference type="GO" id="GO:0008483">
    <property type="term" value="F:transaminase activity"/>
    <property type="evidence" value="ECO:0007669"/>
    <property type="project" value="UniProtKB-KW"/>
</dbReference>
<dbReference type="InterPro" id="IPR015422">
    <property type="entry name" value="PyrdxlP-dep_Trfase_small"/>
</dbReference>
<gene>
    <name evidence="2" type="ORF">Esi_0279_0010</name>
</gene>
<sequence>MASSVVHCTSPLAQLWYYSPPASEVRGSEVTSSRSVWVGKVDSPADNTRAALPAVWRANLCGVGSYSPKLERFDVEASMRWAAIAFSPLVRLGDNQLPRLLSRTVPSKRVRDSMHMSSLTTAGARTAVDVVGVRIEMAWEGTEPCVAHFNAAGDSPMPRKVLERVQTHMQMEATLGGYEAAANVQDELEAVYDSAAKLINAQPDEIALQESASMAWARAFYALVQGLSPGDRIVTGMVEYGANYVAMLQACKRTGAVVEVIPSNESGELDVVALEEMLARGGVKAVAITHVPTNGGVVNPAKAVGDVCRRFGVLYILDACQSVGQLQVDVEDIGCQVLCATGRKFLRGPRGTGFLYIAREAMATIGEPPMIDHYAAPWVETERYELRNDARRFEFWESNVAGRLGLGVAIRYAMDIGMELIEDRIRQLAVSLRERLENEPGVSLMDLGRVENQCGIVSFTVPGVDPSDIKQGLRLERVFVSTSSAGSTPLDAENRALPTVVRASVHYFNNDGDLDRLMSVLHDVIQDAPR</sequence>
<dbReference type="Pfam" id="PF00266">
    <property type="entry name" value="Aminotran_5"/>
    <property type="match status" value="1"/>
</dbReference>
<dbReference type="InParanoid" id="D7FUT4"/>
<name>D7FUT4_ECTSI</name>
<feature type="domain" description="Aminotransferase class V" evidence="1">
    <location>
        <begin position="150"/>
        <end position="517"/>
    </location>
</feature>
<dbReference type="OMA" id="GTSRKWL"/>
<dbReference type="EMBL" id="FN649741">
    <property type="protein sequence ID" value="CBJ31740.1"/>
    <property type="molecule type" value="Genomic_DNA"/>
</dbReference>
<dbReference type="PANTHER" id="PTHR43586:SF24">
    <property type="entry name" value="BLR4730 PROTEIN"/>
    <property type="match status" value="1"/>
</dbReference>
<evidence type="ECO:0000313" key="3">
    <source>
        <dbReference type="Proteomes" id="UP000002630"/>
    </source>
</evidence>
<dbReference type="InterPro" id="IPR015421">
    <property type="entry name" value="PyrdxlP-dep_Trfase_major"/>
</dbReference>
<keyword evidence="3" id="KW-1185">Reference proteome</keyword>
<dbReference type="InterPro" id="IPR000192">
    <property type="entry name" value="Aminotrans_V_dom"/>
</dbReference>
<evidence type="ECO:0000313" key="2">
    <source>
        <dbReference type="EMBL" id="CBJ31740.1"/>
    </source>
</evidence>
<dbReference type="eggNOG" id="KOG1549">
    <property type="taxonomic scope" value="Eukaryota"/>
</dbReference>
<dbReference type="STRING" id="2880.D7FUT4"/>
<dbReference type="PANTHER" id="PTHR43586">
    <property type="entry name" value="CYSTEINE DESULFURASE"/>
    <property type="match status" value="1"/>
</dbReference>
<proteinExistence type="predicted"/>
<dbReference type="InterPro" id="IPR015424">
    <property type="entry name" value="PyrdxlP-dep_Trfase"/>
</dbReference>
<evidence type="ECO:0000259" key="1">
    <source>
        <dbReference type="Pfam" id="PF00266"/>
    </source>
</evidence>
<accession>D7FUT4</accession>
<protein>
    <submittedName>
        <fullName evidence="2">Class-V aminotransferase</fullName>
    </submittedName>
</protein>
<dbReference type="OrthoDB" id="7403325at2759"/>
<reference evidence="2 3" key="1">
    <citation type="journal article" date="2010" name="Nature">
        <title>The Ectocarpus genome and the independent evolution of multicellularity in brown algae.</title>
        <authorList>
            <person name="Cock J.M."/>
            <person name="Sterck L."/>
            <person name="Rouze P."/>
            <person name="Scornet D."/>
            <person name="Allen A.E."/>
            <person name="Amoutzias G."/>
            <person name="Anthouard V."/>
            <person name="Artiguenave F."/>
            <person name="Aury J.M."/>
            <person name="Badger J.H."/>
            <person name="Beszteri B."/>
            <person name="Billiau K."/>
            <person name="Bonnet E."/>
            <person name="Bothwell J.H."/>
            <person name="Bowler C."/>
            <person name="Boyen C."/>
            <person name="Brownlee C."/>
            <person name="Carrano C.J."/>
            <person name="Charrier B."/>
            <person name="Cho G.Y."/>
            <person name="Coelho S.M."/>
            <person name="Collen J."/>
            <person name="Corre E."/>
            <person name="Da Silva C."/>
            <person name="Delage L."/>
            <person name="Delaroque N."/>
            <person name="Dittami S.M."/>
            <person name="Doulbeau S."/>
            <person name="Elias M."/>
            <person name="Farnham G."/>
            <person name="Gachon C.M."/>
            <person name="Gschloessl B."/>
            <person name="Heesch S."/>
            <person name="Jabbari K."/>
            <person name="Jubin C."/>
            <person name="Kawai H."/>
            <person name="Kimura K."/>
            <person name="Kloareg B."/>
            <person name="Kupper F.C."/>
            <person name="Lang D."/>
            <person name="Le Bail A."/>
            <person name="Leblanc C."/>
            <person name="Lerouge P."/>
            <person name="Lohr M."/>
            <person name="Lopez P.J."/>
            <person name="Martens C."/>
            <person name="Maumus F."/>
            <person name="Michel G."/>
            <person name="Miranda-Saavedra D."/>
            <person name="Morales J."/>
            <person name="Moreau H."/>
            <person name="Motomura T."/>
            <person name="Nagasato C."/>
            <person name="Napoli C.A."/>
            <person name="Nelson D.R."/>
            <person name="Nyvall-Collen P."/>
            <person name="Peters A.F."/>
            <person name="Pommier C."/>
            <person name="Potin P."/>
            <person name="Poulain J."/>
            <person name="Quesneville H."/>
            <person name="Read B."/>
            <person name="Rensing S.A."/>
            <person name="Ritter A."/>
            <person name="Rousvoal S."/>
            <person name="Samanta M."/>
            <person name="Samson G."/>
            <person name="Schroeder D.C."/>
            <person name="Segurens B."/>
            <person name="Strittmatter M."/>
            <person name="Tonon T."/>
            <person name="Tregear J.W."/>
            <person name="Valentin K."/>
            <person name="von Dassow P."/>
            <person name="Yamagishi T."/>
            <person name="Van de Peer Y."/>
            <person name="Wincker P."/>
        </authorList>
    </citation>
    <scope>NUCLEOTIDE SEQUENCE [LARGE SCALE GENOMIC DNA]</scope>
    <source>
        <strain evidence="3">Ec32 / CCAP1310/4</strain>
    </source>
</reference>
<keyword evidence="2" id="KW-0032">Aminotransferase</keyword>
<dbReference type="Proteomes" id="UP000002630">
    <property type="component" value="Linkage Group LG16"/>
</dbReference>